<dbReference type="InterPro" id="IPR041378">
    <property type="entry name" value="S-layer_SbsC_C"/>
</dbReference>
<dbReference type="Pfam" id="PF22360">
    <property type="entry name" value="SbsC_spectrin-like"/>
    <property type="match status" value="1"/>
</dbReference>
<feature type="domain" description="SbsC C-terminal" evidence="2">
    <location>
        <begin position="20"/>
        <end position="147"/>
    </location>
</feature>
<dbReference type="Gene3D" id="1.20.58.770">
    <property type="match status" value="1"/>
</dbReference>
<comment type="caution">
    <text evidence="4">The sequence shown here is derived from an EMBL/GenBank/DDBJ whole genome shotgun (WGS) entry which is preliminary data.</text>
</comment>
<evidence type="ECO:0000259" key="2">
    <source>
        <dbReference type="Pfam" id="PF18058"/>
    </source>
</evidence>
<dbReference type="Gene3D" id="1.20.58.790">
    <property type="match status" value="1"/>
</dbReference>
<dbReference type="Pfam" id="PF18058">
    <property type="entry name" value="SbsC_C"/>
    <property type="match status" value="1"/>
</dbReference>
<dbReference type="InterPro" id="IPR054605">
    <property type="entry name" value="SbsA_spectrin-like"/>
</dbReference>
<keyword evidence="1" id="KW-0732">Signal</keyword>
<evidence type="ECO:0000256" key="1">
    <source>
        <dbReference type="ARBA" id="ARBA00022729"/>
    </source>
</evidence>
<feature type="domain" description="S-layer protein spectrin-like repeat" evidence="3">
    <location>
        <begin position="156"/>
        <end position="216"/>
    </location>
</feature>
<dbReference type="EMBL" id="LUCS01000009">
    <property type="protein sequence ID" value="KAF6512497.1"/>
    <property type="molecule type" value="Genomic_DNA"/>
</dbReference>
<proteinExistence type="predicted"/>
<evidence type="ECO:0000259" key="3">
    <source>
        <dbReference type="Pfam" id="PF22360"/>
    </source>
</evidence>
<dbReference type="Gene3D" id="2.60.40.1220">
    <property type="match status" value="3"/>
</dbReference>
<evidence type="ECO:0000313" key="4">
    <source>
        <dbReference type="EMBL" id="KAF6512497.1"/>
    </source>
</evidence>
<evidence type="ECO:0000313" key="5">
    <source>
        <dbReference type="Proteomes" id="UP000773850"/>
    </source>
</evidence>
<dbReference type="Gene3D" id="1.20.58.780">
    <property type="match status" value="1"/>
</dbReference>
<dbReference type="Proteomes" id="UP000773850">
    <property type="component" value="Unassembled WGS sequence"/>
</dbReference>
<protein>
    <recommendedName>
        <fullName evidence="6">SbsC C-terminal domain-containing protein</fullName>
    </recommendedName>
</protein>
<organism evidence="4 5">
    <name type="scientific">Geobacillus stearothermophilus</name>
    <name type="common">Bacillus stearothermophilus</name>
    <dbReference type="NCBI Taxonomy" id="1422"/>
    <lineage>
        <taxon>Bacteria</taxon>
        <taxon>Bacillati</taxon>
        <taxon>Bacillota</taxon>
        <taxon>Bacilli</taxon>
        <taxon>Bacillales</taxon>
        <taxon>Anoxybacillaceae</taxon>
        <taxon>Geobacillus</taxon>
    </lineage>
</organism>
<keyword evidence="5" id="KW-1185">Reference proteome</keyword>
<dbReference type="InterPro" id="IPR014755">
    <property type="entry name" value="Cu-Rt/internalin_Ig-like"/>
</dbReference>
<name>A0ABQ7HJT7_GEOSE</name>
<accession>A0ABQ7HJT7</accession>
<sequence length="1091" mass="116718">MKEAYYTYSHTVTETGQFPDIKDVYAAYNKAKQAYANAVAVVNKAGGAKKDAYLADLQATYETYVFKANPKSGEARVATYIDAYNYATKLDAMRQELRAAVDAKDLKKAEELYHKISYELKTRTVILDRVYGQTTRELLRSQFKDEAQKLRDSLIYDITVAMKAREAQDAVKAGNLDKAKAALDQVNQYVSKVTDAFKAELQKAAKDANAAYEAALTPKVESVSANNRKTVTIKFNKELDKKTITSDTLKVFEGTNTSPTVVDSDLSDGFTSGAVNYQLSADKKSVTVVFESTIAQSKDLRIVVDGVKTVDGKAVEKYDNKVTVVDTTVPTIEGIKLNNAESFDIQFSEPVDISAPVNQVLANVKVDGNAVIGMLSQDFTKNTVTVTLATPLTAGKHDIKVYDVKDFNGIKAEDKTFSVDVATDTTAPAIVSAKVVSKDTIEIETSEQLDSLGTIKVGNNVATVTRVDGSLTKYRLTGFGNLDLSAVVEVTLKYKDQTDAVGNKVTTEQTFTFKAADDTTLPTVTAQLLNETNKKNYVKLTFSKPMQTTAGTIKVLKADGTLYKTISVSSVAAKFNQDKTELELTASDLGLTNTDVEKYKLEISDMKDNTIRENLLAKTTLDITTVDTKAPTVADKYVVTQGTTADGDTVTITFSEPMDEATLSNLSNFTYNGTVLSAISGAKLQSISADKKSVTFVIPNAHAGANMTVYAVKDANGNLLSGVQTIVKATPQNSGLALAGNGDADVVATSSRTVKVKVNTPLKTVDPSTFVLYKNGQPDVTFVNAVLDSKDSTNQTIVLTANKDLDANADVYTLYTTATPTLTKNVYGNSFAPSTLLKVVKDEIAPEIKSVKAGNTISDVSPTVSADKFTIEFTEPVTATGTTLLDDLIVKKSDGTLLVPGTDYTISTTDNATTATSDDNTAVDGDTKVVIQLADGLFVDGDNSISVAVAAPRNVKDGSTNLLKEFAATTVTVKYVNDAPAAPRAKVAQGTNAGTIKLTDVSSAMEYQVNNGSWNSITGTEVDNIPVNIGDKVKVRVKANGYVPAGAQQTLTIAANDIKPAAAPNVSADDNNNVIVGINNTMEYSLDNGQN</sequence>
<gene>
    <name evidence="4" type="ORF">GS8_796</name>
</gene>
<evidence type="ECO:0008006" key="6">
    <source>
        <dbReference type="Google" id="ProtNLM"/>
    </source>
</evidence>
<reference evidence="4 5" key="1">
    <citation type="submission" date="2016-03" db="EMBL/GenBank/DDBJ databases">
        <title>Spore heat resistance.</title>
        <authorList>
            <person name="Boekhorst J."/>
            <person name="Berendsen E.M."/>
            <person name="Wells-Bennik M.H."/>
            <person name="Kuipers O.P."/>
        </authorList>
    </citation>
    <scope>NUCLEOTIDE SEQUENCE [LARGE SCALE GENOMIC DNA]</scope>
    <source>
        <strain evidence="4 5">GS8</strain>
    </source>
</reference>